<name>A0A7W4VSW7_9ACTN</name>
<proteinExistence type="predicted"/>
<accession>A0A7W4VSW7</accession>
<feature type="compositionally biased region" description="Basic and acidic residues" evidence="1">
    <location>
        <begin position="110"/>
        <end position="119"/>
    </location>
</feature>
<reference evidence="2 3" key="1">
    <citation type="submission" date="2020-08" db="EMBL/GenBank/DDBJ databases">
        <title>Sequencing the genomes of 1000 actinobacteria strains.</title>
        <authorList>
            <person name="Klenk H.-P."/>
        </authorList>
    </citation>
    <scope>NUCLEOTIDE SEQUENCE [LARGE SCALE GENOMIC DNA]</scope>
    <source>
        <strain evidence="2 3">DSM 105498</strain>
    </source>
</reference>
<comment type="caution">
    <text evidence="2">The sequence shown here is derived from an EMBL/GenBank/DDBJ whole genome shotgun (WGS) entry which is preliminary data.</text>
</comment>
<feature type="compositionally biased region" description="Acidic residues" evidence="1">
    <location>
        <begin position="96"/>
        <end position="109"/>
    </location>
</feature>
<dbReference type="EMBL" id="JACHWR010000001">
    <property type="protein sequence ID" value="MBB3041156.1"/>
    <property type="molecule type" value="Genomic_DNA"/>
</dbReference>
<protein>
    <submittedName>
        <fullName evidence="2">Uncharacterized protein</fullName>
    </submittedName>
</protein>
<evidence type="ECO:0000256" key="1">
    <source>
        <dbReference type="SAM" id="MobiDB-lite"/>
    </source>
</evidence>
<sequence>MTTTPQSTAPAPQTELSLSEVIDGMDGFDELAVEKHFDDFNVYDVVGAQGGARPRDMVKALRVGVFLVRRTEGANDKDAYQAAMKMPGKKLHEFFPDDPEEIDPDDPDTDAGKDDSEPA</sequence>
<evidence type="ECO:0000313" key="2">
    <source>
        <dbReference type="EMBL" id="MBB3041156.1"/>
    </source>
</evidence>
<evidence type="ECO:0000313" key="3">
    <source>
        <dbReference type="Proteomes" id="UP000589626"/>
    </source>
</evidence>
<organism evidence="2 3">
    <name type="scientific">Nocardioides soli</name>
    <dbReference type="NCBI Taxonomy" id="1036020"/>
    <lineage>
        <taxon>Bacteria</taxon>
        <taxon>Bacillati</taxon>
        <taxon>Actinomycetota</taxon>
        <taxon>Actinomycetes</taxon>
        <taxon>Propionibacteriales</taxon>
        <taxon>Nocardioidaceae</taxon>
        <taxon>Nocardioides</taxon>
    </lineage>
</organism>
<dbReference type="Proteomes" id="UP000589626">
    <property type="component" value="Unassembled WGS sequence"/>
</dbReference>
<gene>
    <name evidence="2" type="ORF">FHU40_000957</name>
</gene>
<feature type="region of interest" description="Disordered" evidence="1">
    <location>
        <begin position="90"/>
        <end position="119"/>
    </location>
</feature>
<dbReference type="AlphaFoldDB" id="A0A7W4VSW7"/>
<dbReference type="RefSeq" id="WP_183591087.1">
    <property type="nucleotide sequence ID" value="NZ_JACHWR010000001.1"/>
</dbReference>
<keyword evidence="3" id="KW-1185">Reference proteome</keyword>